<gene>
    <name evidence="3" type="ORF">INT45_013688</name>
</gene>
<feature type="region of interest" description="Disordered" evidence="2">
    <location>
        <begin position="614"/>
        <end position="695"/>
    </location>
</feature>
<feature type="compositionally biased region" description="Basic and acidic residues" evidence="2">
    <location>
        <begin position="147"/>
        <end position="159"/>
    </location>
</feature>
<dbReference type="PANTHER" id="PTHR16317">
    <property type="entry name" value="INTEGRIN ALPHA REPEAT DOMAIN-CONTAINING"/>
    <property type="match status" value="1"/>
</dbReference>
<feature type="compositionally biased region" description="Basic and acidic residues" evidence="2">
    <location>
        <begin position="411"/>
        <end position="427"/>
    </location>
</feature>
<evidence type="ECO:0000313" key="4">
    <source>
        <dbReference type="Proteomes" id="UP000646827"/>
    </source>
</evidence>
<feature type="region of interest" description="Disordered" evidence="2">
    <location>
        <begin position="382"/>
        <end position="445"/>
    </location>
</feature>
<keyword evidence="1" id="KW-0175">Coiled coil</keyword>
<feature type="compositionally biased region" description="Polar residues" evidence="2">
    <location>
        <begin position="208"/>
        <end position="229"/>
    </location>
</feature>
<dbReference type="Pfam" id="PF15907">
    <property type="entry name" value="Itfg2"/>
    <property type="match status" value="2"/>
</dbReference>
<evidence type="ECO:0000256" key="1">
    <source>
        <dbReference type="SAM" id="Coils"/>
    </source>
</evidence>
<feature type="compositionally biased region" description="Low complexity" evidence="2">
    <location>
        <begin position="651"/>
        <end position="665"/>
    </location>
</feature>
<protein>
    <submittedName>
        <fullName evidence="3">Uncharacterized protein</fullName>
    </submittedName>
</protein>
<feature type="compositionally biased region" description="Low complexity" evidence="2">
    <location>
        <begin position="680"/>
        <end position="689"/>
    </location>
</feature>
<feature type="compositionally biased region" description="Acidic residues" evidence="2">
    <location>
        <begin position="542"/>
        <end position="551"/>
    </location>
</feature>
<reference evidence="3 4" key="1">
    <citation type="submission" date="2020-12" db="EMBL/GenBank/DDBJ databases">
        <title>Metabolic potential, ecology and presence of endohyphal bacteria is reflected in genomic diversity of Mucoromycotina.</title>
        <authorList>
            <person name="Muszewska A."/>
            <person name="Okrasinska A."/>
            <person name="Steczkiewicz K."/>
            <person name="Drgas O."/>
            <person name="Orlowska M."/>
            <person name="Perlinska-Lenart U."/>
            <person name="Aleksandrzak-Piekarczyk T."/>
            <person name="Szatraj K."/>
            <person name="Zielenkiewicz U."/>
            <person name="Pilsyk S."/>
            <person name="Malc E."/>
            <person name="Mieczkowski P."/>
            <person name="Kruszewska J.S."/>
            <person name="Biernat P."/>
            <person name="Pawlowska J."/>
        </authorList>
    </citation>
    <scope>NUCLEOTIDE SEQUENCE [LARGE SCALE GENOMIC DNA]</scope>
    <source>
        <strain evidence="3 4">CBS 142.35</strain>
    </source>
</reference>
<dbReference type="OrthoDB" id="9996127at2759"/>
<dbReference type="PANTHER" id="PTHR16317:SF1">
    <property type="entry name" value="KICSTOR COMPLEX PROTEIN ITFG2"/>
    <property type="match status" value="1"/>
</dbReference>
<feature type="region of interest" description="Disordered" evidence="2">
    <location>
        <begin position="208"/>
        <end position="234"/>
    </location>
</feature>
<feature type="region of interest" description="Disordered" evidence="2">
    <location>
        <begin position="990"/>
        <end position="1027"/>
    </location>
</feature>
<feature type="region of interest" description="Disordered" evidence="2">
    <location>
        <begin position="730"/>
        <end position="764"/>
    </location>
</feature>
<evidence type="ECO:0000256" key="2">
    <source>
        <dbReference type="SAM" id="MobiDB-lite"/>
    </source>
</evidence>
<feature type="compositionally biased region" description="Low complexity" evidence="2">
    <location>
        <begin position="394"/>
        <end position="410"/>
    </location>
</feature>
<dbReference type="GO" id="GO:0032006">
    <property type="term" value="P:regulation of TOR signaling"/>
    <property type="evidence" value="ECO:0007669"/>
    <property type="project" value="TreeGrafter"/>
</dbReference>
<comment type="caution">
    <text evidence="3">The sequence shown here is derived from an EMBL/GenBank/DDBJ whole genome shotgun (WGS) entry which is preliminary data.</text>
</comment>
<feature type="compositionally biased region" description="Polar residues" evidence="2">
    <location>
        <begin position="667"/>
        <end position="679"/>
    </location>
</feature>
<feature type="region of interest" description="Disordered" evidence="2">
    <location>
        <begin position="145"/>
        <end position="164"/>
    </location>
</feature>
<evidence type="ECO:0000313" key="3">
    <source>
        <dbReference type="EMBL" id="KAG2225577.1"/>
    </source>
</evidence>
<sequence>MRTISLVNRLKWSFSGNMNPHALVLGDVDNDGVNNKRARATENEFVIGNLSGDLAVFKGACSHGLPTFVCHGLGTITCIAIGDVRNWGRNSVVCINAEGQAHIFDIPRLAADHPLMSVDEYLKHGRRASDTSSLQAFRRIMDQNADDSSHYKSTPEKPHIHNLQKPNLTLNVPVNVNRILIADVDGDSLNEMVLARTDRILHTFQLQSSSTDQSLPKNIDTPSAPTATDNNITGNNNNLASHYIPTSIQSSLSVLSSSKERGKLLTNRSSVSDSKDRPSPSVLRKGMGWNKTRSNKETELPLPKHHVPLPTPDEKVDLLIKDVWVFDGQITSLATTVHPDRPNEPILLVAQPGNSFTIIDCHGNRYNRDFTPQYSQRTCYGRHQSLQKRTSYASSHQSDQQQQQQPPLQHQKSDDSTTIRIKTKDSEESLATTPKASEGPLSRATRTIRTFLQRGSSNKDTHIPTEIETENIIMNCEGKIHDVAGDEIKRSNYIVQNWPDIDGDDIIGQEENGAVATEIVVGKRLHDIIRSLDPHQRHHQEEEPDDDDQDDGNQIGMLSMDGKFTIYNLRSKEVSTHDLFVTHKLFSLATLDISTTSNLNHMDGAPSILRHHSSIHSSASSPQLRFSSPSVPGGESYYSPNNGSKAGENVSNAGSPAFSSSSKLSRIPTNEKQQHQQLSNGNNTNTNTNSDLARTFSNATGTSLSTEEQQPINSGVMEAHDVESAITKAVSDAVSLSTPTDTPSRRGSRASTNTSSYYKEGGWSEADDEEEVEEQIPGAELFVACAWNGVTYLIDWSQRTEDEKGQSKLKFQLVKFAFEGRVCAFTAGLYAVAPGRNVPCLFYVDFEDQIYVYYDVHISPGPVTGFIDAIDDDIEEALERVVDVENNIKILHSRQNNEESEEGTLIDLGDGWKGIAESNIIPDNNEDNEASLEEHHDLTEFIHECMYGFSDMKDRIEEQISALEQQCRNHHMPAGVDIRRLSDLNITLDPHLDRDTESEEENQRRLSKSSRGLSSRADSFIDDDEDDDNHSAWLSDALFESPLFKDNSHHNNTNNNNHGPM</sequence>
<proteinExistence type="predicted"/>
<feature type="region of interest" description="Disordered" evidence="2">
    <location>
        <begin position="263"/>
        <end position="311"/>
    </location>
</feature>
<dbReference type="Proteomes" id="UP000646827">
    <property type="component" value="Unassembled WGS sequence"/>
</dbReference>
<dbReference type="InterPro" id="IPR031793">
    <property type="entry name" value="KICSTOR_ITFG2"/>
</dbReference>
<accession>A0A8H7VNL0</accession>
<name>A0A8H7VNL0_9FUNG</name>
<feature type="region of interest" description="Disordered" evidence="2">
    <location>
        <begin position="535"/>
        <end position="557"/>
    </location>
</feature>
<feature type="coiled-coil region" evidence="1">
    <location>
        <begin position="867"/>
        <end position="894"/>
    </location>
</feature>
<organism evidence="3 4">
    <name type="scientific">Circinella minor</name>
    <dbReference type="NCBI Taxonomy" id="1195481"/>
    <lineage>
        <taxon>Eukaryota</taxon>
        <taxon>Fungi</taxon>
        <taxon>Fungi incertae sedis</taxon>
        <taxon>Mucoromycota</taxon>
        <taxon>Mucoromycotina</taxon>
        <taxon>Mucoromycetes</taxon>
        <taxon>Mucorales</taxon>
        <taxon>Lichtheimiaceae</taxon>
        <taxon>Circinella</taxon>
    </lineage>
</organism>
<keyword evidence="4" id="KW-1185">Reference proteome</keyword>
<dbReference type="AlphaFoldDB" id="A0A8H7VNL0"/>
<dbReference type="EMBL" id="JAEPRB010000026">
    <property type="protein sequence ID" value="KAG2225577.1"/>
    <property type="molecule type" value="Genomic_DNA"/>
</dbReference>